<keyword evidence="6 9" id="KW-1133">Transmembrane helix</keyword>
<dbReference type="GO" id="GO:0007007">
    <property type="term" value="P:inner mitochondrial membrane organization"/>
    <property type="evidence" value="ECO:0007669"/>
    <property type="project" value="TreeGrafter"/>
</dbReference>
<proteinExistence type="inferred from homology"/>
<feature type="transmembrane region" description="Helical" evidence="9">
    <location>
        <begin position="164"/>
        <end position="182"/>
    </location>
</feature>
<dbReference type="GO" id="GO:0005743">
    <property type="term" value="C:mitochondrial inner membrane"/>
    <property type="evidence" value="ECO:0007669"/>
    <property type="project" value="UniProtKB-SubCell"/>
</dbReference>
<evidence type="ECO:0000256" key="7">
    <source>
        <dbReference type="ARBA" id="ARBA00023128"/>
    </source>
</evidence>
<dbReference type="Proteomes" id="UP001367676">
    <property type="component" value="Unassembled WGS sequence"/>
</dbReference>
<reference evidence="10 11" key="1">
    <citation type="submission" date="2024-03" db="EMBL/GenBank/DDBJ databases">
        <title>Adaptation during the transition from Ophiocordyceps entomopathogen to insect associate is accompanied by gene loss and intensified selection.</title>
        <authorList>
            <person name="Ward C.M."/>
            <person name="Onetto C.A."/>
            <person name="Borneman A.R."/>
        </authorList>
    </citation>
    <scope>NUCLEOTIDE SEQUENCE [LARGE SCALE GENOMIC DNA]</scope>
    <source>
        <strain evidence="10">AWRI1</strain>
        <tissue evidence="10">Single Adult Female</tissue>
    </source>
</reference>
<comment type="caution">
    <text evidence="10">The sequence shown here is derived from an EMBL/GenBank/DDBJ whole genome shotgun (WGS) entry which is preliminary data.</text>
</comment>
<evidence type="ECO:0000256" key="6">
    <source>
        <dbReference type="ARBA" id="ARBA00022989"/>
    </source>
</evidence>
<comment type="similarity">
    <text evidence="3">Belongs to the TMEM11 family.</text>
</comment>
<evidence type="ECO:0000256" key="2">
    <source>
        <dbReference type="ARBA" id="ARBA00004448"/>
    </source>
</evidence>
<protein>
    <submittedName>
        <fullName evidence="10">Uncharacterized protein</fullName>
    </submittedName>
</protein>
<dbReference type="InterPro" id="IPR026120">
    <property type="entry name" value="TMEM11"/>
</dbReference>
<dbReference type="AlphaFoldDB" id="A0AAN9TW08"/>
<sequence length="183" mass="19991">MSGINSVTIIREIYDGEYPDEAFERELDLALEAGFEAIIIEPARLGEETARWIQVGNCLHKCTILFGLSSICLSVSTYHSSIRLVIPLTMGSVFCAGLYMISWQSDPCCKYQIATGADLARLPATSGIRAVFRDASSFEFAATAIPISASPTVLVRKDDNSRKYIHTAIASVALALAVIRFYT</sequence>
<evidence type="ECO:0000256" key="1">
    <source>
        <dbReference type="ARBA" id="ARBA00002812"/>
    </source>
</evidence>
<name>A0AAN9TW08_9HEMI</name>
<evidence type="ECO:0000313" key="10">
    <source>
        <dbReference type="EMBL" id="KAK7605353.1"/>
    </source>
</evidence>
<evidence type="ECO:0000256" key="3">
    <source>
        <dbReference type="ARBA" id="ARBA00006060"/>
    </source>
</evidence>
<keyword evidence="7" id="KW-0496">Mitochondrion</keyword>
<dbReference type="PANTHER" id="PTHR15099:SF2">
    <property type="entry name" value="TRANSMEMBRANE PROTEIN 11, MITOCHONDRIAL"/>
    <property type="match status" value="1"/>
</dbReference>
<comment type="function">
    <text evidence="1">Plays a role in mitochondrial morphogenesis.</text>
</comment>
<dbReference type="EMBL" id="JBBCAQ010000002">
    <property type="protein sequence ID" value="KAK7605353.1"/>
    <property type="molecule type" value="Genomic_DNA"/>
</dbReference>
<feature type="transmembrane region" description="Helical" evidence="9">
    <location>
        <begin position="84"/>
        <end position="101"/>
    </location>
</feature>
<keyword evidence="5" id="KW-0999">Mitochondrion inner membrane</keyword>
<evidence type="ECO:0000256" key="4">
    <source>
        <dbReference type="ARBA" id="ARBA00022692"/>
    </source>
</evidence>
<organism evidence="10 11">
    <name type="scientific">Parthenolecanium corni</name>
    <dbReference type="NCBI Taxonomy" id="536013"/>
    <lineage>
        <taxon>Eukaryota</taxon>
        <taxon>Metazoa</taxon>
        <taxon>Ecdysozoa</taxon>
        <taxon>Arthropoda</taxon>
        <taxon>Hexapoda</taxon>
        <taxon>Insecta</taxon>
        <taxon>Pterygota</taxon>
        <taxon>Neoptera</taxon>
        <taxon>Paraneoptera</taxon>
        <taxon>Hemiptera</taxon>
        <taxon>Sternorrhyncha</taxon>
        <taxon>Coccoidea</taxon>
        <taxon>Coccidae</taxon>
        <taxon>Parthenolecanium</taxon>
    </lineage>
</organism>
<comment type="subcellular location">
    <subcellularLocation>
        <location evidence="2">Mitochondrion inner membrane</location>
        <topology evidence="2">Multi-pass membrane protein</topology>
    </subcellularLocation>
</comment>
<evidence type="ECO:0000256" key="9">
    <source>
        <dbReference type="SAM" id="Phobius"/>
    </source>
</evidence>
<keyword evidence="11" id="KW-1185">Reference proteome</keyword>
<keyword evidence="4 9" id="KW-0812">Transmembrane</keyword>
<evidence type="ECO:0000256" key="5">
    <source>
        <dbReference type="ARBA" id="ARBA00022792"/>
    </source>
</evidence>
<gene>
    <name evidence="10" type="ORF">V9T40_007211</name>
</gene>
<evidence type="ECO:0000256" key="8">
    <source>
        <dbReference type="ARBA" id="ARBA00023136"/>
    </source>
</evidence>
<dbReference type="Pfam" id="PF14972">
    <property type="entry name" value="Mito_morph_reg"/>
    <property type="match status" value="1"/>
</dbReference>
<accession>A0AAN9TW08</accession>
<evidence type="ECO:0000313" key="11">
    <source>
        <dbReference type="Proteomes" id="UP001367676"/>
    </source>
</evidence>
<keyword evidence="8 9" id="KW-0472">Membrane</keyword>
<dbReference type="PANTHER" id="PTHR15099">
    <property type="entry name" value="PROTEIN PM1"/>
    <property type="match status" value="1"/>
</dbReference>